<protein>
    <submittedName>
        <fullName evidence="11">Branched-chain amino acid transport system II carrier protein</fullName>
    </submittedName>
</protein>
<evidence type="ECO:0000256" key="3">
    <source>
        <dbReference type="ARBA" id="ARBA00022448"/>
    </source>
</evidence>
<feature type="transmembrane region" description="Helical" evidence="10">
    <location>
        <begin position="382"/>
        <end position="399"/>
    </location>
</feature>
<keyword evidence="7 10" id="KW-1133">Transmembrane helix</keyword>
<evidence type="ECO:0000256" key="8">
    <source>
        <dbReference type="ARBA" id="ARBA00023136"/>
    </source>
</evidence>
<comment type="subcellular location">
    <subcellularLocation>
        <location evidence="1">Cell membrane</location>
        <topology evidence="1">Multi-pass membrane protein</topology>
    </subcellularLocation>
</comment>
<feature type="transmembrane region" description="Helical" evidence="10">
    <location>
        <begin position="419"/>
        <end position="436"/>
    </location>
</feature>
<feature type="transmembrane region" description="Helical" evidence="10">
    <location>
        <begin position="80"/>
        <end position="102"/>
    </location>
</feature>
<evidence type="ECO:0000256" key="5">
    <source>
        <dbReference type="ARBA" id="ARBA00022692"/>
    </source>
</evidence>
<keyword evidence="8 10" id="KW-0472">Membrane</keyword>
<comment type="caution">
    <text evidence="11">The sequence shown here is derived from an EMBL/GenBank/DDBJ whole genome shotgun (WGS) entry which is preliminary data.</text>
</comment>
<keyword evidence="6" id="KW-0029">Amino-acid transport</keyword>
<evidence type="ECO:0000256" key="4">
    <source>
        <dbReference type="ARBA" id="ARBA00022475"/>
    </source>
</evidence>
<gene>
    <name evidence="11" type="primary">brnQ</name>
    <name evidence="11" type="ORF">ACFSUQ_04835</name>
</gene>
<keyword evidence="5 10" id="KW-0812">Transmembrane</keyword>
<evidence type="ECO:0000256" key="10">
    <source>
        <dbReference type="SAM" id="Phobius"/>
    </source>
</evidence>
<feature type="transmembrane region" description="Helical" evidence="10">
    <location>
        <begin position="122"/>
        <end position="143"/>
    </location>
</feature>
<feature type="transmembrane region" description="Helical" evidence="10">
    <location>
        <begin position="12"/>
        <end position="33"/>
    </location>
</feature>
<evidence type="ECO:0000313" key="12">
    <source>
        <dbReference type="Proteomes" id="UP001597453"/>
    </source>
</evidence>
<accession>A0ABW5RHR0</accession>
<sequence>MNTPQRATTRQVLLIGSLTFGLFFGAGNLIFPASLGLQSGTETGITALGFLLTAVGLPIIGVIACALAGTTSLHELASRVGPVFAVVFTTALYLTIGPFFAVPRTATVSYEMGFAQLFPEGIRDWSLLIFTLVFFGATAIAALRPGKLMDIVGKYLTPIFLVLLATVLVAAMLFPMGSGPLPEPIAPYDAHPAVQGLLDGYNTMDALASLAFSIVVLEAVRRLGIREPRAAAGAVARGGIVAAVLMGTIYVALAFMGAGASSILPRDTNGAVVLSEVANHYYGRVGLMLAAAIMLVACLKTAIGLVTACSEMFAEMFPKFLSQRAWVLVFTAISCALANVGLEAIISASVPVLGFLYPLAIVLIFLALANRVTKPRPMVNRLSIAFTTVASLLALAPLVPPLTGAVEWMTEFVPGYELGFAWVLPALIGAALGFCWPRREPEDDEAATGSAGPTEASAETAGASV</sequence>
<keyword evidence="12" id="KW-1185">Reference proteome</keyword>
<keyword evidence="3" id="KW-0813">Transport</keyword>
<keyword evidence="4" id="KW-1003">Cell membrane</keyword>
<feature type="region of interest" description="Disordered" evidence="9">
    <location>
        <begin position="443"/>
        <end position="465"/>
    </location>
</feature>
<feature type="transmembrane region" description="Helical" evidence="10">
    <location>
        <begin position="155"/>
        <end position="174"/>
    </location>
</feature>
<dbReference type="Proteomes" id="UP001597453">
    <property type="component" value="Unassembled WGS sequence"/>
</dbReference>
<evidence type="ECO:0000256" key="6">
    <source>
        <dbReference type="ARBA" id="ARBA00022970"/>
    </source>
</evidence>
<name>A0ABW5RHR0_9MICO</name>
<feature type="transmembrane region" description="Helical" evidence="10">
    <location>
        <begin position="201"/>
        <end position="220"/>
    </location>
</feature>
<feature type="transmembrane region" description="Helical" evidence="10">
    <location>
        <begin position="240"/>
        <end position="265"/>
    </location>
</feature>
<reference evidence="12" key="1">
    <citation type="journal article" date="2019" name="Int. J. Syst. Evol. Microbiol.">
        <title>The Global Catalogue of Microorganisms (GCM) 10K type strain sequencing project: providing services to taxonomists for standard genome sequencing and annotation.</title>
        <authorList>
            <consortium name="The Broad Institute Genomics Platform"/>
            <consortium name="The Broad Institute Genome Sequencing Center for Infectious Disease"/>
            <person name="Wu L."/>
            <person name="Ma J."/>
        </authorList>
    </citation>
    <scope>NUCLEOTIDE SEQUENCE [LARGE SCALE GENOMIC DNA]</scope>
    <source>
        <strain evidence="12">TISTR 1511</strain>
    </source>
</reference>
<proteinExistence type="inferred from homology"/>
<evidence type="ECO:0000256" key="2">
    <source>
        <dbReference type="ARBA" id="ARBA00008540"/>
    </source>
</evidence>
<organism evidence="11 12">
    <name type="scientific">Gulosibacter bifidus</name>
    <dbReference type="NCBI Taxonomy" id="272239"/>
    <lineage>
        <taxon>Bacteria</taxon>
        <taxon>Bacillati</taxon>
        <taxon>Actinomycetota</taxon>
        <taxon>Actinomycetes</taxon>
        <taxon>Micrococcales</taxon>
        <taxon>Microbacteriaceae</taxon>
        <taxon>Gulosibacter</taxon>
    </lineage>
</organism>
<dbReference type="EMBL" id="JBHUNF010000002">
    <property type="protein sequence ID" value="MFD2674626.1"/>
    <property type="molecule type" value="Genomic_DNA"/>
</dbReference>
<dbReference type="NCBIfam" id="TIGR00796">
    <property type="entry name" value="livcs"/>
    <property type="match status" value="1"/>
</dbReference>
<dbReference type="InterPro" id="IPR004685">
    <property type="entry name" value="Brnchd-chn_aa_trnsp_Livcs"/>
</dbReference>
<feature type="transmembrane region" description="Helical" evidence="10">
    <location>
        <begin position="325"/>
        <end position="346"/>
    </location>
</feature>
<feature type="transmembrane region" description="Helical" evidence="10">
    <location>
        <begin position="285"/>
        <end position="313"/>
    </location>
</feature>
<feature type="transmembrane region" description="Helical" evidence="10">
    <location>
        <begin position="45"/>
        <end position="68"/>
    </location>
</feature>
<dbReference type="RefSeq" id="WP_083524641.1">
    <property type="nucleotide sequence ID" value="NZ_JBHUNF010000002.1"/>
</dbReference>
<dbReference type="Pfam" id="PF05525">
    <property type="entry name" value="Branch_AA_trans"/>
    <property type="match status" value="1"/>
</dbReference>
<evidence type="ECO:0000256" key="7">
    <source>
        <dbReference type="ARBA" id="ARBA00022989"/>
    </source>
</evidence>
<feature type="transmembrane region" description="Helical" evidence="10">
    <location>
        <begin position="352"/>
        <end position="370"/>
    </location>
</feature>
<dbReference type="Gene3D" id="1.20.1740.10">
    <property type="entry name" value="Amino acid/polyamine transporter I"/>
    <property type="match status" value="1"/>
</dbReference>
<evidence type="ECO:0000256" key="9">
    <source>
        <dbReference type="SAM" id="MobiDB-lite"/>
    </source>
</evidence>
<dbReference type="PANTHER" id="PTHR30588">
    <property type="entry name" value="BRANCHED-CHAIN AMINO ACID TRANSPORT SYSTEM 2 CARRIER PROTEIN"/>
    <property type="match status" value="1"/>
</dbReference>
<comment type="similarity">
    <text evidence="2">Belongs to the branched chain amino acid transporter family.</text>
</comment>
<dbReference type="PANTHER" id="PTHR30588:SF0">
    <property type="entry name" value="BRANCHED-CHAIN AMINO ACID PERMEASE BRNQ"/>
    <property type="match status" value="1"/>
</dbReference>
<evidence type="ECO:0000313" key="11">
    <source>
        <dbReference type="EMBL" id="MFD2674626.1"/>
    </source>
</evidence>
<evidence type="ECO:0000256" key="1">
    <source>
        <dbReference type="ARBA" id="ARBA00004651"/>
    </source>
</evidence>